<reference evidence="2" key="1">
    <citation type="submission" date="2019-03" db="EMBL/GenBank/DDBJ databases">
        <title>WGS assembly of Setaria viridis.</title>
        <authorList>
            <person name="Huang P."/>
            <person name="Jenkins J."/>
            <person name="Grimwood J."/>
            <person name="Barry K."/>
            <person name="Healey A."/>
            <person name="Mamidi S."/>
            <person name="Sreedasyam A."/>
            <person name="Shu S."/>
            <person name="Feldman M."/>
            <person name="Wu J."/>
            <person name="Yu Y."/>
            <person name="Chen C."/>
            <person name="Johnson J."/>
            <person name="Rokhsar D."/>
            <person name="Baxter I."/>
            <person name="Schmutz J."/>
            <person name="Brutnell T."/>
            <person name="Kellogg E."/>
        </authorList>
    </citation>
    <scope>NUCLEOTIDE SEQUENCE [LARGE SCALE GENOMIC DNA]</scope>
</reference>
<feature type="region of interest" description="Disordered" evidence="1">
    <location>
        <begin position="134"/>
        <end position="156"/>
    </location>
</feature>
<protein>
    <recommendedName>
        <fullName evidence="4">DUF834 domain-containing protein</fullName>
    </recommendedName>
</protein>
<keyword evidence="3" id="KW-1185">Reference proteome</keyword>
<dbReference type="EMBL" id="CM016558">
    <property type="protein sequence ID" value="TKW05070.1"/>
    <property type="molecule type" value="Genomic_DNA"/>
</dbReference>
<feature type="compositionally biased region" description="Low complexity" evidence="1">
    <location>
        <begin position="136"/>
        <end position="156"/>
    </location>
</feature>
<name>A0A4U6TQP5_SETVI</name>
<feature type="region of interest" description="Disordered" evidence="1">
    <location>
        <begin position="1"/>
        <end position="42"/>
    </location>
</feature>
<organism evidence="2 3">
    <name type="scientific">Setaria viridis</name>
    <name type="common">Green bristlegrass</name>
    <name type="synonym">Setaria italica subsp. viridis</name>
    <dbReference type="NCBI Taxonomy" id="4556"/>
    <lineage>
        <taxon>Eukaryota</taxon>
        <taxon>Viridiplantae</taxon>
        <taxon>Streptophyta</taxon>
        <taxon>Embryophyta</taxon>
        <taxon>Tracheophyta</taxon>
        <taxon>Spermatophyta</taxon>
        <taxon>Magnoliopsida</taxon>
        <taxon>Liliopsida</taxon>
        <taxon>Poales</taxon>
        <taxon>Poaceae</taxon>
        <taxon>PACMAD clade</taxon>
        <taxon>Panicoideae</taxon>
        <taxon>Panicodae</taxon>
        <taxon>Paniceae</taxon>
        <taxon>Cenchrinae</taxon>
        <taxon>Setaria</taxon>
    </lineage>
</organism>
<dbReference type="Proteomes" id="UP000298652">
    <property type="component" value="Chromosome 7"/>
</dbReference>
<dbReference type="AlphaFoldDB" id="A0A4U6TQP5"/>
<evidence type="ECO:0008006" key="4">
    <source>
        <dbReference type="Google" id="ProtNLM"/>
    </source>
</evidence>
<proteinExistence type="predicted"/>
<feature type="compositionally biased region" description="Acidic residues" evidence="1">
    <location>
        <begin position="20"/>
        <end position="30"/>
    </location>
</feature>
<evidence type="ECO:0000256" key="1">
    <source>
        <dbReference type="SAM" id="MobiDB-lite"/>
    </source>
</evidence>
<accession>A0A4U6TQP5</accession>
<sequence length="225" mass="23306">MGWGDHSEAIRSWRTPPTSDEGETGTDNDVEEGRLFSSKPKLAAADTSWPWPSCAASPQTASFCRAPRRRRLPAMHQSKEEEALASASLVEESVAVDSEATNGDCWRGRARPAGEAVAVGRMDLRAAGGWTDLCTDPSSDPAGDGAAAGEKPRAAAWTREGSAVGLGGFGGVEEGGCGGREGTAGRYGAMRAQGQRAGPRGWEGAGWAEWSLGGGGALKGIEAKF</sequence>
<dbReference type="Gramene" id="TKW05070">
    <property type="protein sequence ID" value="TKW05070"/>
    <property type="gene ID" value="SEVIR_7G152700v2"/>
</dbReference>
<gene>
    <name evidence="2" type="ORF">SEVIR_7G152700v2</name>
</gene>
<evidence type="ECO:0000313" key="3">
    <source>
        <dbReference type="Proteomes" id="UP000298652"/>
    </source>
</evidence>
<feature type="compositionally biased region" description="Basic and acidic residues" evidence="1">
    <location>
        <begin position="1"/>
        <end position="11"/>
    </location>
</feature>
<evidence type="ECO:0000313" key="2">
    <source>
        <dbReference type="EMBL" id="TKW05070.1"/>
    </source>
</evidence>